<name>A0A7V7QL31_9FIRM</name>
<dbReference type="Pfam" id="PF02572">
    <property type="entry name" value="CobA_CobO_BtuR"/>
    <property type="match status" value="1"/>
</dbReference>
<dbReference type="AlphaFoldDB" id="A0A7V7QL31"/>
<evidence type="ECO:0000313" key="1">
    <source>
        <dbReference type="EMBL" id="KAB1438610.1"/>
    </source>
</evidence>
<sequence length="175" mass="19864">MKKGLIHIYCGDGKGKTTSAMGLAVRAAGYGMKVLIYQFMKDNTTSERNVLEVIPNITIIDGLQKEKFSFQMAEKEKQERKEFYTKRFEEITKKAEEEGYDLLLMDEIIYTIRAGLLDEEIVLNYLKGKPESLEVVLTGNAPSTDLLAVADYVSEIKKIKHPYDQGLPARYGIEK</sequence>
<dbReference type="EMBL" id="WAGX01000005">
    <property type="protein sequence ID" value="KAB1438610.1"/>
    <property type="molecule type" value="Genomic_DNA"/>
</dbReference>
<dbReference type="PIRSF" id="PIRSF015617">
    <property type="entry name" value="Adensltrnsf_CobA"/>
    <property type="match status" value="1"/>
</dbReference>
<dbReference type="SUPFAM" id="SSF52540">
    <property type="entry name" value="P-loop containing nucleoside triphosphate hydrolases"/>
    <property type="match status" value="1"/>
</dbReference>
<dbReference type="PANTHER" id="PTHR46638">
    <property type="entry name" value="CORRINOID ADENOSYLTRANSFERASE"/>
    <property type="match status" value="1"/>
</dbReference>
<dbReference type="InterPro" id="IPR003724">
    <property type="entry name" value="CblAdoTrfase_CobA"/>
</dbReference>
<dbReference type="Proteomes" id="UP000461768">
    <property type="component" value="Unassembled WGS sequence"/>
</dbReference>
<dbReference type="InterPro" id="IPR027417">
    <property type="entry name" value="P-loop_NTPase"/>
</dbReference>
<proteinExistence type="predicted"/>
<comment type="caution">
    <text evidence="1">The sequence shown here is derived from an EMBL/GenBank/DDBJ whole genome shotgun (WGS) entry which is preliminary data.</text>
</comment>
<reference evidence="1 2" key="1">
    <citation type="submission" date="2019-09" db="EMBL/GenBank/DDBJ databases">
        <authorList>
            <person name="Valk L.C."/>
        </authorList>
    </citation>
    <scope>NUCLEOTIDE SEQUENCE [LARGE SCALE GENOMIC DNA]</scope>
    <source>
        <strain evidence="1">GalUA</strain>
    </source>
</reference>
<dbReference type="GO" id="GO:0005524">
    <property type="term" value="F:ATP binding"/>
    <property type="evidence" value="ECO:0007669"/>
    <property type="project" value="InterPro"/>
</dbReference>
<dbReference type="OrthoDB" id="9810309at2"/>
<dbReference type="GO" id="GO:0009236">
    <property type="term" value="P:cobalamin biosynthetic process"/>
    <property type="evidence" value="ECO:0007669"/>
    <property type="project" value="InterPro"/>
</dbReference>
<evidence type="ECO:0000313" key="2">
    <source>
        <dbReference type="Proteomes" id="UP000461768"/>
    </source>
</evidence>
<dbReference type="GO" id="GO:0008817">
    <property type="term" value="F:corrinoid adenosyltransferase activity"/>
    <property type="evidence" value="ECO:0007669"/>
    <property type="project" value="InterPro"/>
</dbReference>
<dbReference type="PANTHER" id="PTHR46638:SF1">
    <property type="entry name" value="CORRINOID ADENOSYLTRANSFERASE"/>
    <property type="match status" value="1"/>
</dbReference>
<protein>
    <submittedName>
        <fullName evidence="1">Cob(I)yrinic acid a,c-diamide adenosyltransferase</fullName>
    </submittedName>
</protein>
<dbReference type="RefSeq" id="WP_151146326.1">
    <property type="nucleotide sequence ID" value="NZ_WAGX01000005.1"/>
</dbReference>
<gene>
    <name evidence="1" type="ORF">F7O84_13860</name>
</gene>
<keyword evidence="2" id="KW-1185">Reference proteome</keyword>
<accession>A0A7V7QL31</accession>
<dbReference type="Gene3D" id="3.40.50.300">
    <property type="entry name" value="P-loop containing nucleotide triphosphate hydrolases"/>
    <property type="match status" value="1"/>
</dbReference>
<organism evidence="1 2">
    <name type="scientific">Candidatus Galacturonatibacter soehngenii</name>
    <dbReference type="NCBI Taxonomy" id="2307010"/>
    <lineage>
        <taxon>Bacteria</taxon>
        <taxon>Bacillati</taxon>
        <taxon>Bacillota</taxon>
        <taxon>Clostridia</taxon>
        <taxon>Lachnospirales</taxon>
        <taxon>Lachnospiraceae</taxon>
        <taxon>Candidatus Galacturonatibacter</taxon>
    </lineage>
</organism>
<reference evidence="1 2" key="2">
    <citation type="submission" date="2020-02" db="EMBL/GenBank/DDBJ databases">
        <title>Candidatus Galacturonibacter soehngenii shows hetero-acetogenic catabolism of galacturonic acid but lacks a canonical carbon monoxide dehydrogenase/acetyl-CoA synthase complex.</title>
        <authorList>
            <person name="Diender M."/>
            <person name="Stouten G.R."/>
            <person name="Petersen J.F."/>
            <person name="Nielsen P.H."/>
            <person name="Dueholm M.S."/>
            <person name="Pronk J.T."/>
            <person name="Van Loosdrecht M.C.M."/>
        </authorList>
    </citation>
    <scope>NUCLEOTIDE SEQUENCE [LARGE SCALE GENOMIC DNA]</scope>
    <source>
        <strain evidence="1">GalUA</strain>
    </source>
</reference>
<keyword evidence="1" id="KW-0808">Transferase</keyword>